<comment type="caution">
    <text evidence="1">The sequence shown here is derived from an EMBL/GenBank/DDBJ whole genome shotgun (WGS) entry which is preliminary data.</text>
</comment>
<protein>
    <submittedName>
        <fullName evidence="1">Uncharacterized protein</fullName>
    </submittedName>
</protein>
<sequence>MTPVASDEILTREGTAQDDELKNLFDGIFQIEFDLSLNKWNS</sequence>
<gene>
    <name evidence="1" type="ORF">BWY41_01253</name>
</gene>
<accession>A0A1V5SSX0</accession>
<proteinExistence type="predicted"/>
<dbReference type="EMBL" id="MWBQ01000088">
    <property type="protein sequence ID" value="OQA57630.1"/>
    <property type="molecule type" value="Genomic_DNA"/>
</dbReference>
<evidence type="ECO:0000313" key="1">
    <source>
        <dbReference type="EMBL" id="OQA57630.1"/>
    </source>
</evidence>
<reference evidence="1" key="1">
    <citation type="submission" date="2017-02" db="EMBL/GenBank/DDBJ databases">
        <title>Delving into the versatile metabolic prowess of the omnipresent phylum Bacteroidetes.</title>
        <authorList>
            <person name="Nobu M.K."/>
            <person name="Mei R."/>
            <person name="Narihiro T."/>
            <person name="Kuroda K."/>
            <person name="Liu W.-T."/>
        </authorList>
    </citation>
    <scope>NUCLEOTIDE SEQUENCE</scope>
    <source>
        <strain evidence="1">ADurb.Bin276</strain>
    </source>
</reference>
<dbReference type="AlphaFoldDB" id="A0A1V5SSX0"/>
<organism evidence="1">
    <name type="scientific">Candidatus Atribacter allofermentans</name>
    <dbReference type="NCBI Taxonomy" id="1852833"/>
    <lineage>
        <taxon>Bacteria</taxon>
        <taxon>Pseudomonadati</taxon>
        <taxon>Atribacterota</taxon>
        <taxon>Atribacteria</taxon>
        <taxon>Atribacterales</taxon>
        <taxon>Atribacteraceae</taxon>
        <taxon>Atribacter</taxon>
    </lineage>
</organism>
<name>A0A1V5SSX0_9BACT</name>
<dbReference type="Proteomes" id="UP000485569">
    <property type="component" value="Unassembled WGS sequence"/>
</dbReference>